<dbReference type="PROSITE" id="PS50109">
    <property type="entry name" value="HIS_KIN"/>
    <property type="match status" value="1"/>
</dbReference>
<feature type="compositionally biased region" description="Low complexity" evidence="5">
    <location>
        <begin position="286"/>
        <end position="296"/>
    </location>
</feature>
<dbReference type="InterPro" id="IPR036890">
    <property type="entry name" value="HATPase_C_sf"/>
</dbReference>
<dbReference type="EC" id="2.7.13.3" evidence="2"/>
<name>A0A6V7NE33_ANACO</name>
<organism evidence="7">
    <name type="scientific">Ananas comosus var. bracteatus</name>
    <name type="common">red pineapple</name>
    <dbReference type="NCBI Taxonomy" id="296719"/>
    <lineage>
        <taxon>Eukaryota</taxon>
        <taxon>Viridiplantae</taxon>
        <taxon>Streptophyta</taxon>
        <taxon>Embryophyta</taxon>
        <taxon>Tracheophyta</taxon>
        <taxon>Spermatophyta</taxon>
        <taxon>Magnoliopsida</taxon>
        <taxon>Liliopsida</taxon>
        <taxon>Poales</taxon>
        <taxon>Bromeliaceae</taxon>
        <taxon>Bromelioideae</taxon>
        <taxon>Ananas</taxon>
    </lineage>
</organism>
<evidence type="ECO:0000256" key="4">
    <source>
        <dbReference type="ARBA" id="ARBA00023012"/>
    </source>
</evidence>
<dbReference type="InterPro" id="IPR005467">
    <property type="entry name" value="His_kinase_dom"/>
</dbReference>
<dbReference type="InterPro" id="IPR003594">
    <property type="entry name" value="HATPase_dom"/>
</dbReference>
<dbReference type="AlphaFoldDB" id="A0A6V7NE33"/>
<evidence type="ECO:0000256" key="2">
    <source>
        <dbReference type="ARBA" id="ARBA00012438"/>
    </source>
</evidence>
<evidence type="ECO:0000256" key="5">
    <source>
        <dbReference type="SAM" id="MobiDB-lite"/>
    </source>
</evidence>
<dbReference type="InterPro" id="IPR050956">
    <property type="entry name" value="2C_system_His_kinase"/>
</dbReference>
<proteinExistence type="predicted"/>
<protein>
    <recommendedName>
        <fullName evidence="2">histidine kinase</fullName>
        <ecNumber evidence="2">2.7.13.3</ecNumber>
    </recommendedName>
</protein>
<dbReference type="Gene3D" id="1.10.287.130">
    <property type="match status" value="1"/>
</dbReference>
<keyword evidence="3" id="KW-0597">Phosphoprotein</keyword>
<evidence type="ECO:0000256" key="1">
    <source>
        <dbReference type="ARBA" id="ARBA00000085"/>
    </source>
</evidence>
<dbReference type="InterPro" id="IPR036097">
    <property type="entry name" value="HisK_dim/P_sf"/>
</dbReference>
<evidence type="ECO:0000256" key="3">
    <source>
        <dbReference type="ARBA" id="ARBA00022553"/>
    </source>
</evidence>
<dbReference type="Pfam" id="PF02518">
    <property type="entry name" value="HATPase_c"/>
    <property type="match status" value="1"/>
</dbReference>
<dbReference type="SUPFAM" id="SSF55874">
    <property type="entry name" value="ATPase domain of HSP90 chaperone/DNA topoisomerase II/histidine kinase"/>
    <property type="match status" value="1"/>
</dbReference>
<dbReference type="SMART" id="SM00388">
    <property type="entry name" value="HisKA"/>
    <property type="match status" value="1"/>
</dbReference>
<dbReference type="SUPFAM" id="SSF47384">
    <property type="entry name" value="Homodimeric domain of signal transducing histidine kinase"/>
    <property type="match status" value="1"/>
</dbReference>
<dbReference type="EMBL" id="LR862129">
    <property type="protein sequence ID" value="CAD1816823.1"/>
    <property type="molecule type" value="Genomic_DNA"/>
</dbReference>
<feature type="domain" description="Histidine kinase" evidence="6">
    <location>
        <begin position="106"/>
        <end position="296"/>
    </location>
</feature>
<accession>A0A6V7NE33</accession>
<dbReference type="GO" id="GO:0005634">
    <property type="term" value="C:nucleus"/>
    <property type="evidence" value="ECO:0007669"/>
    <property type="project" value="TreeGrafter"/>
</dbReference>
<feature type="region of interest" description="Disordered" evidence="5">
    <location>
        <begin position="277"/>
        <end position="296"/>
    </location>
</feature>
<dbReference type="Gene3D" id="3.30.565.10">
    <property type="entry name" value="Histidine kinase-like ATPase, C-terminal domain"/>
    <property type="match status" value="1"/>
</dbReference>
<dbReference type="Pfam" id="PF00512">
    <property type="entry name" value="HisKA"/>
    <property type="match status" value="1"/>
</dbReference>
<dbReference type="InterPro" id="IPR003661">
    <property type="entry name" value="HisK_dim/P_dom"/>
</dbReference>
<gene>
    <name evidence="7" type="ORF">CB5_LOCUS34</name>
</gene>
<keyword evidence="4" id="KW-0902">Two-component regulatory system</keyword>
<dbReference type="PANTHER" id="PTHR43719:SF46">
    <property type="entry name" value="PHYTOCHROME A"/>
    <property type="match status" value="1"/>
</dbReference>
<evidence type="ECO:0000313" key="7">
    <source>
        <dbReference type="EMBL" id="CAD1816823.1"/>
    </source>
</evidence>
<dbReference type="GO" id="GO:0000155">
    <property type="term" value="F:phosphorelay sensor kinase activity"/>
    <property type="evidence" value="ECO:0007669"/>
    <property type="project" value="InterPro"/>
</dbReference>
<dbReference type="CDD" id="cd00082">
    <property type="entry name" value="HisKA"/>
    <property type="match status" value="1"/>
</dbReference>
<reference evidence="7" key="1">
    <citation type="submission" date="2020-07" db="EMBL/GenBank/DDBJ databases">
        <authorList>
            <person name="Lin J."/>
        </authorList>
    </citation>
    <scope>NUCLEOTIDE SEQUENCE</scope>
</reference>
<dbReference type="PANTHER" id="PTHR43719">
    <property type="entry name" value="TWO-COMPONENT HISTIDINE KINASE"/>
    <property type="match status" value="1"/>
</dbReference>
<sequence length="296" mass="32804">MLLGEVFGINAACCRTKNQDSFVNLSIIINNAMTGQETEKAPFGFFTRNGKFVECLLSVSKKVDAEGMVTGVFCFIHIASHELQQVLQVQQLSEQTAMKKLKALAYIRHEIRNPLSGILFTRKMMEGTDLTEEQKQLLDTGTKCHRQINKILDDLDLDNIMDSCLDLEMAEFSLQDVVATAVSQVLVASQAKGIRITYDLSDRLMTEEVYGDNLRLQQIIADFLLVSVKYSPSGGHVEIAPKLIKDRLGETVHLVHLELRIAHTGSGIPEELLSHMFGNTEDPSRRASASSSVGSC</sequence>
<evidence type="ECO:0000259" key="6">
    <source>
        <dbReference type="PROSITE" id="PS50109"/>
    </source>
</evidence>
<comment type="catalytic activity">
    <reaction evidence="1">
        <text>ATP + protein L-histidine = ADP + protein N-phospho-L-histidine.</text>
        <dbReference type="EC" id="2.7.13.3"/>
    </reaction>
</comment>